<sequence>MKASHWIIGLFVVSGVISCKKSDQNDPNSAPVPPSEVPATPPPAVDPPAVPEPPKPGTPDPKANRLPHPPLPPHPANLPPPPPPPPLTKKLRPTRPCLHLHDRKLIMNVAPTYDVIIVGGSHAGLSAAMTLGRCLRNVLILDAGSPCNFASEHAHNLLGHDGESPQEILNKSREQVLKYPSVTYQHSKVEVISGTDGEFEVISDQGISFLASKIILATGVSDILPAIKGISECWAKTAIHCPYCHGYEIKGQKIGILSHGQAALDMAMLMKNWSANLTVLSNTNEDIGFDQRRIFRENEIELIETEIEEVAHSNGIINSLSFTDGTSVSFEALYIRPGIKQPGTLALDLGVELDHHGFIITDHAQRTAIKGIFAAGDCCNPSRSIALAIGQGNMAGMCLNHELIVEKPKEELIDRTHS</sequence>
<dbReference type="PROSITE" id="PS51257">
    <property type="entry name" value="PROKAR_LIPOPROTEIN"/>
    <property type="match status" value="1"/>
</dbReference>
<proteinExistence type="predicted"/>
<dbReference type="InterPro" id="IPR050097">
    <property type="entry name" value="Ferredoxin-NADP_redctase_2"/>
</dbReference>
<dbReference type="InterPro" id="IPR036188">
    <property type="entry name" value="FAD/NAD-bd_sf"/>
</dbReference>
<dbReference type="Pfam" id="PF07992">
    <property type="entry name" value="Pyr_redox_2"/>
    <property type="match status" value="1"/>
</dbReference>
<evidence type="ECO:0000256" key="1">
    <source>
        <dbReference type="ARBA" id="ARBA00022630"/>
    </source>
</evidence>
<dbReference type="EMBL" id="JAAMPU010000107">
    <property type="protein sequence ID" value="NMH29161.1"/>
    <property type="molecule type" value="Genomic_DNA"/>
</dbReference>
<name>A0A972FN94_9FLAO</name>
<keyword evidence="6" id="KW-1185">Reference proteome</keyword>
<evidence type="ECO:0000259" key="4">
    <source>
        <dbReference type="Pfam" id="PF07992"/>
    </source>
</evidence>
<dbReference type="SUPFAM" id="SSF51905">
    <property type="entry name" value="FAD/NAD(P)-binding domain"/>
    <property type="match status" value="1"/>
</dbReference>
<feature type="compositionally biased region" description="Pro residues" evidence="3">
    <location>
        <begin position="67"/>
        <end position="87"/>
    </location>
</feature>
<keyword evidence="1" id="KW-0285">Flavoprotein</keyword>
<reference evidence="5" key="1">
    <citation type="submission" date="2020-02" db="EMBL/GenBank/DDBJ databases">
        <title>Flavobacterium sp. genome.</title>
        <authorList>
            <person name="Jung H.S."/>
            <person name="Baek J.H."/>
            <person name="Jeon C.O."/>
        </authorList>
    </citation>
    <scope>NUCLEOTIDE SEQUENCE</scope>
    <source>
        <strain evidence="5">SE-s28</strain>
    </source>
</reference>
<protein>
    <submittedName>
        <fullName evidence="5">NAD(P)/FAD-dependent oxidoreductase</fullName>
    </submittedName>
</protein>
<dbReference type="Gene3D" id="3.50.50.60">
    <property type="entry name" value="FAD/NAD(P)-binding domain"/>
    <property type="match status" value="2"/>
</dbReference>
<dbReference type="PANTHER" id="PTHR48105">
    <property type="entry name" value="THIOREDOXIN REDUCTASE 1-RELATED-RELATED"/>
    <property type="match status" value="1"/>
</dbReference>
<feature type="region of interest" description="Disordered" evidence="3">
    <location>
        <begin position="20"/>
        <end position="93"/>
    </location>
</feature>
<organism evidence="5 6">
    <name type="scientific">Flavobacterium silvaticum</name>
    <dbReference type="NCBI Taxonomy" id="1852020"/>
    <lineage>
        <taxon>Bacteria</taxon>
        <taxon>Pseudomonadati</taxon>
        <taxon>Bacteroidota</taxon>
        <taxon>Flavobacteriia</taxon>
        <taxon>Flavobacteriales</taxon>
        <taxon>Flavobacteriaceae</taxon>
        <taxon>Flavobacterium</taxon>
    </lineage>
</organism>
<evidence type="ECO:0000256" key="3">
    <source>
        <dbReference type="SAM" id="MobiDB-lite"/>
    </source>
</evidence>
<dbReference type="RefSeq" id="WP_169528247.1">
    <property type="nucleotide sequence ID" value="NZ_JAAMPU010000107.1"/>
</dbReference>
<dbReference type="PRINTS" id="PR00469">
    <property type="entry name" value="PNDRDTASEII"/>
</dbReference>
<evidence type="ECO:0000313" key="5">
    <source>
        <dbReference type="EMBL" id="NMH29161.1"/>
    </source>
</evidence>
<accession>A0A972FN94</accession>
<evidence type="ECO:0000256" key="2">
    <source>
        <dbReference type="ARBA" id="ARBA00023002"/>
    </source>
</evidence>
<comment type="caution">
    <text evidence="5">The sequence shown here is derived from an EMBL/GenBank/DDBJ whole genome shotgun (WGS) entry which is preliminary data.</text>
</comment>
<dbReference type="GO" id="GO:0016491">
    <property type="term" value="F:oxidoreductase activity"/>
    <property type="evidence" value="ECO:0007669"/>
    <property type="project" value="UniProtKB-KW"/>
</dbReference>
<dbReference type="InterPro" id="IPR023753">
    <property type="entry name" value="FAD/NAD-binding_dom"/>
</dbReference>
<gene>
    <name evidence="5" type="ORF">G6047_14060</name>
</gene>
<evidence type="ECO:0000313" key="6">
    <source>
        <dbReference type="Proteomes" id="UP000712080"/>
    </source>
</evidence>
<feature type="domain" description="FAD/NAD(P)-binding" evidence="4">
    <location>
        <begin position="113"/>
        <end position="392"/>
    </location>
</feature>
<feature type="compositionally biased region" description="Pro residues" evidence="3">
    <location>
        <begin position="30"/>
        <end position="59"/>
    </location>
</feature>
<dbReference type="PRINTS" id="PR00368">
    <property type="entry name" value="FADPNR"/>
</dbReference>
<keyword evidence="2" id="KW-0560">Oxidoreductase</keyword>
<dbReference type="AlphaFoldDB" id="A0A972FN94"/>
<dbReference type="Proteomes" id="UP000712080">
    <property type="component" value="Unassembled WGS sequence"/>
</dbReference>